<accession>A0ABV9ZTP9</accession>
<dbReference type="Proteomes" id="UP001596222">
    <property type="component" value="Unassembled WGS sequence"/>
</dbReference>
<proteinExistence type="predicted"/>
<keyword evidence="2" id="KW-1185">Reference proteome</keyword>
<sequence>MAKKIGTSIVVGGAMGALTGPEGVAIGMLTGAFKGIAKGVIEC</sequence>
<gene>
    <name evidence="1" type="ORF">ACFPP6_08740</name>
</gene>
<protein>
    <submittedName>
        <fullName evidence="1">Uncharacterized protein</fullName>
    </submittedName>
</protein>
<comment type="caution">
    <text evidence="1">The sequence shown here is derived from an EMBL/GenBank/DDBJ whole genome shotgun (WGS) entry which is preliminary data.</text>
</comment>
<dbReference type="RefSeq" id="WP_382038805.1">
    <property type="nucleotide sequence ID" value="NZ_JBHSKJ010000004.1"/>
</dbReference>
<evidence type="ECO:0000313" key="1">
    <source>
        <dbReference type="EMBL" id="MFC5144758.1"/>
    </source>
</evidence>
<name>A0ABV9ZTP9_9ACTN</name>
<organism evidence="1 2">
    <name type="scientific">Streptomyces aureoversilis</name>
    <dbReference type="NCBI Taxonomy" id="67277"/>
    <lineage>
        <taxon>Bacteria</taxon>
        <taxon>Bacillati</taxon>
        <taxon>Actinomycetota</taxon>
        <taxon>Actinomycetes</taxon>
        <taxon>Kitasatosporales</taxon>
        <taxon>Streptomycetaceae</taxon>
        <taxon>Streptomyces</taxon>
    </lineage>
</organism>
<dbReference type="EMBL" id="JBHSKJ010000004">
    <property type="protein sequence ID" value="MFC5144758.1"/>
    <property type="molecule type" value="Genomic_DNA"/>
</dbReference>
<reference evidence="2" key="1">
    <citation type="journal article" date="2019" name="Int. J. Syst. Evol. Microbiol.">
        <title>The Global Catalogue of Microorganisms (GCM) 10K type strain sequencing project: providing services to taxonomists for standard genome sequencing and annotation.</title>
        <authorList>
            <consortium name="The Broad Institute Genomics Platform"/>
            <consortium name="The Broad Institute Genome Sequencing Center for Infectious Disease"/>
            <person name="Wu L."/>
            <person name="Ma J."/>
        </authorList>
    </citation>
    <scope>NUCLEOTIDE SEQUENCE [LARGE SCALE GENOMIC DNA]</scope>
    <source>
        <strain evidence="2">CGMCC 4.1641</strain>
    </source>
</reference>
<evidence type="ECO:0000313" key="2">
    <source>
        <dbReference type="Proteomes" id="UP001596222"/>
    </source>
</evidence>